<dbReference type="EMBL" id="JAVHNR010000007">
    <property type="protein sequence ID" value="KAK6336928.1"/>
    <property type="molecule type" value="Genomic_DNA"/>
</dbReference>
<comment type="caution">
    <text evidence="2">The sequence shown here is derived from an EMBL/GenBank/DDBJ whole genome shotgun (WGS) entry which is preliminary data.</text>
</comment>
<keyword evidence="3" id="KW-1185">Reference proteome</keyword>
<name>A0AAN8RLM4_9PEZI</name>
<reference evidence="2 3" key="1">
    <citation type="submission" date="2019-10" db="EMBL/GenBank/DDBJ databases">
        <authorList>
            <person name="Palmer J.M."/>
        </authorList>
    </citation>
    <scope>NUCLEOTIDE SEQUENCE [LARGE SCALE GENOMIC DNA]</scope>
    <source>
        <strain evidence="2 3">TWF718</strain>
    </source>
</reference>
<organism evidence="2 3">
    <name type="scientific">Orbilia javanica</name>
    <dbReference type="NCBI Taxonomy" id="47235"/>
    <lineage>
        <taxon>Eukaryota</taxon>
        <taxon>Fungi</taxon>
        <taxon>Dikarya</taxon>
        <taxon>Ascomycota</taxon>
        <taxon>Pezizomycotina</taxon>
        <taxon>Orbiliomycetes</taxon>
        <taxon>Orbiliales</taxon>
        <taxon>Orbiliaceae</taxon>
        <taxon>Orbilia</taxon>
    </lineage>
</organism>
<dbReference type="AlphaFoldDB" id="A0AAN8RLM4"/>
<feature type="compositionally biased region" description="Polar residues" evidence="1">
    <location>
        <begin position="51"/>
        <end position="67"/>
    </location>
</feature>
<evidence type="ECO:0000313" key="2">
    <source>
        <dbReference type="EMBL" id="KAK6336928.1"/>
    </source>
</evidence>
<feature type="region of interest" description="Disordered" evidence="1">
    <location>
        <begin position="47"/>
        <end position="87"/>
    </location>
</feature>
<proteinExistence type="predicted"/>
<dbReference type="Proteomes" id="UP001313282">
    <property type="component" value="Unassembled WGS sequence"/>
</dbReference>
<accession>A0AAN8RLM4</accession>
<evidence type="ECO:0000313" key="3">
    <source>
        <dbReference type="Proteomes" id="UP001313282"/>
    </source>
</evidence>
<gene>
    <name evidence="2" type="ORF">TWF718_009717</name>
</gene>
<evidence type="ECO:0000256" key="1">
    <source>
        <dbReference type="SAM" id="MobiDB-lite"/>
    </source>
</evidence>
<sequence length="164" mass="17536">MFDTVHNVFNTLACNPKFCVILAPVGAAHSSLREKRSLMAATRLDDHMSGHKTTPQRQSHNVGTNRSRVLGGPPPGSVRPVQSTMGDGNPCEQTQMEGSEGFNSLPNELAFIDASLGGVTISISPIVSVVSKVPVGRNKDQLRTRSPTFPASLASWRTSMPLPS</sequence>
<protein>
    <submittedName>
        <fullName evidence="2">Uncharacterized protein</fullName>
    </submittedName>
</protein>